<dbReference type="Proteomes" id="UP000231990">
    <property type="component" value="Unassembled WGS sequence"/>
</dbReference>
<evidence type="ECO:0000313" key="1">
    <source>
        <dbReference type="EMBL" id="PJZ70710.1"/>
    </source>
</evidence>
<evidence type="ECO:0000313" key="3">
    <source>
        <dbReference type="Proteomes" id="UP000231962"/>
    </source>
</evidence>
<organism evidence="2 4">
    <name type="scientific">Leptospira perolatii</name>
    <dbReference type="NCBI Taxonomy" id="2023191"/>
    <lineage>
        <taxon>Bacteria</taxon>
        <taxon>Pseudomonadati</taxon>
        <taxon>Spirochaetota</taxon>
        <taxon>Spirochaetia</taxon>
        <taxon>Leptospirales</taxon>
        <taxon>Leptospiraceae</taxon>
        <taxon>Leptospira</taxon>
    </lineage>
</organism>
<protein>
    <submittedName>
        <fullName evidence="2">Uncharacterized protein</fullName>
    </submittedName>
</protein>
<proteinExistence type="predicted"/>
<accession>A0A2M9ZPL4</accession>
<dbReference type="Proteomes" id="UP000231962">
    <property type="component" value="Unassembled WGS sequence"/>
</dbReference>
<comment type="caution">
    <text evidence="2">The sequence shown here is derived from an EMBL/GenBank/DDBJ whole genome shotgun (WGS) entry which is preliminary data.</text>
</comment>
<dbReference type="EMBL" id="NPDZ01000003">
    <property type="protein sequence ID" value="PJZ73919.1"/>
    <property type="molecule type" value="Genomic_DNA"/>
</dbReference>
<reference evidence="3 4" key="1">
    <citation type="submission" date="2017-07" db="EMBL/GenBank/DDBJ databases">
        <title>Leptospira spp. isolated from tropical soils.</title>
        <authorList>
            <person name="Thibeaux R."/>
            <person name="Iraola G."/>
            <person name="Ferres I."/>
            <person name="Bierque E."/>
            <person name="Girault D."/>
            <person name="Soupe-Gilbert M.-E."/>
            <person name="Picardeau M."/>
            <person name="Goarant C."/>
        </authorList>
    </citation>
    <scope>NUCLEOTIDE SEQUENCE [LARGE SCALE GENOMIC DNA]</scope>
    <source>
        <strain evidence="2 4">FH1-B-B1</strain>
        <strain evidence="1 3">FH1-B-C1</strain>
    </source>
</reference>
<name>A0A2M9ZPL4_9LEPT</name>
<evidence type="ECO:0000313" key="4">
    <source>
        <dbReference type="Proteomes" id="UP000231990"/>
    </source>
</evidence>
<evidence type="ECO:0000313" key="2">
    <source>
        <dbReference type="EMBL" id="PJZ73919.1"/>
    </source>
</evidence>
<dbReference type="AlphaFoldDB" id="A0A2M9ZPL4"/>
<gene>
    <name evidence="1" type="ORF">CH360_04070</name>
    <name evidence="2" type="ORF">CH373_07210</name>
</gene>
<dbReference type="EMBL" id="NPDY01000002">
    <property type="protein sequence ID" value="PJZ70710.1"/>
    <property type="molecule type" value="Genomic_DNA"/>
</dbReference>
<keyword evidence="3" id="KW-1185">Reference proteome</keyword>
<sequence length="61" mass="6787">MKYRANRGFRAVRLGESPPYWAGAGAVEVPSSDFAEISELFRKCKRDSEDILVGAPTEILK</sequence>